<dbReference type="PROSITE" id="PS50943">
    <property type="entry name" value="HTH_CROC1"/>
    <property type="match status" value="1"/>
</dbReference>
<dbReference type="Proteomes" id="UP000294682">
    <property type="component" value="Unassembled WGS sequence"/>
</dbReference>
<comment type="caution">
    <text evidence="2">The sequence shown here is derived from an EMBL/GenBank/DDBJ whole genome shotgun (WGS) entry which is preliminary data.</text>
</comment>
<proteinExistence type="predicted"/>
<evidence type="ECO:0000313" key="3">
    <source>
        <dbReference type="Proteomes" id="UP000294682"/>
    </source>
</evidence>
<name>A0A9X8UIT7_9FIRM</name>
<dbReference type="SMART" id="SM00530">
    <property type="entry name" value="HTH_XRE"/>
    <property type="match status" value="1"/>
</dbReference>
<dbReference type="InterPro" id="IPR001387">
    <property type="entry name" value="Cro/C1-type_HTH"/>
</dbReference>
<dbReference type="AlphaFoldDB" id="A0A9X8UIT7"/>
<dbReference type="InterPro" id="IPR010982">
    <property type="entry name" value="Lambda_DNA-bd_dom_sf"/>
</dbReference>
<dbReference type="EMBL" id="SLUK01000010">
    <property type="protein sequence ID" value="TCL42437.1"/>
    <property type="molecule type" value="Genomic_DNA"/>
</dbReference>
<organism evidence="2 3">
    <name type="scientific">Harryflintia acetispora</name>
    <dbReference type="NCBI Taxonomy" id="1849041"/>
    <lineage>
        <taxon>Bacteria</taxon>
        <taxon>Bacillati</taxon>
        <taxon>Bacillota</taxon>
        <taxon>Clostridia</taxon>
        <taxon>Eubacteriales</taxon>
        <taxon>Oscillospiraceae</taxon>
        <taxon>Harryflintia</taxon>
    </lineage>
</organism>
<dbReference type="Gene3D" id="1.10.260.40">
    <property type="entry name" value="lambda repressor-like DNA-binding domains"/>
    <property type="match status" value="1"/>
</dbReference>
<dbReference type="CDD" id="cd00093">
    <property type="entry name" value="HTH_XRE"/>
    <property type="match status" value="1"/>
</dbReference>
<gene>
    <name evidence="2" type="ORF">EDD78_11063</name>
</gene>
<dbReference type="RefSeq" id="WP_132084972.1">
    <property type="nucleotide sequence ID" value="NZ_JADNAH010000028.1"/>
</dbReference>
<feature type="domain" description="HTH cro/C1-type" evidence="1">
    <location>
        <begin position="20"/>
        <end position="76"/>
    </location>
</feature>
<reference evidence="2 3" key="1">
    <citation type="submission" date="2019-03" db="EMBL/GenBank/DDBJ databases">
        <title>Genomic Encyclopedia of Type Strains, Phase IV (KMG-IV): sequencing the most valuable type-strain genomes for metagenomic binning, comparative biology and taxonomic classification.</title>
        <authorList>
            <person name="Goeker M."/>
        </authorList>
    </citation>
    <scope>NUCLEOTIDE SEQUENCE [LARGE SCALE GENOMIC DNA]</scope>
    <source>
        <strain evidence="2 3">DSM 100433</strain>
    </source>
</reference>
<keyword evidence="3" id="KW-1185">Reference proteome</keyword>
<sequence>MSNKISEENERYMQNLLCNIRLLRLEAGLSVKEMANIVGMEESLLLRLEAGEQADEFDSGHIFRYCHYFHVHPNELFGGWPIRRNAPPEP</sequence>
<accession>A0A9X8UIT7</accession>
<dbReference type="SUPFAM" id="SSF47413">
    <property type="entry name" value="lambda repressor-like DNA-binding domains"/>
    <property type="match status" value="1"/>
</dbReference>
<protein>
    <submittedName>
        <fullName evidence="2">Helix-turn-helix protein</fullName>
    </submittedName>
</protein>
<evidence type="ECO:0000313" key="2">
    <source>
        <dbReference type="EMBL" id="TCL42437.1"/>
    </source>
</evidence>
<evidence type="ECO:0000259" key="1">
    <source>
        <dbReference type="PROSITE" id="PS50943"/>
    </source>
</evidence>
<dbReference type="GO" id="GO:0003677">
    <property type="term" value="F:DNA binding"/>
    <property type="evidence" value="ECO:0007669"/>
    <property type="project" value="InterPro"/>
</dbReference>